<dbReference type="AlphaFoldDB" id="A0A0K2UQY8"/>
<proteinExistence type="predicted"/>
<accession>A0A0K2UQY8</accession>
<evidence type="ECO:0000313" key="1">
    <source>
        <dbReference type="EMBL" id="CDW40679.1"/>
    </source>
</evidence>
<name>A0A0K2UQY8_LEPSM</name>
<dbReference type="EMBL" id="HACA01023318">
    <property type="protein sequence ID" value="CDW40679.1"/>
    <property type="molecule type" value="Transcribed_RNA"/>
</dbReference>
<reference evidence="1" key="1">
    <citation type="submission" date="2014-05" db="EMBL/GenBank/DDBJ databases">
        <authorList>
            <person name="Chronopoulou M."/>
        </authorList>
    </citation>
    <scope>NUCLEOTIDE SEQUENCE</scope>
    <source>
        <tissue evidence="1">Whole organism</tissue>
    </source>
</reference>
<organism evidence="1">
    <name type="scientific">Lepeophtheirus salmonis</name>
    <name type="common">Salmon louse</name>
    <name type="synonym">Caligus salmonis</name>
    <dbReference type="NCBI Taxonomy" id="72036"/>
    <lineage>
        <taxon>Eukaryota</taxon>
        <taxon>Metazoa</taxon>
        <taxon>Ecdysozoa</taxon>
        <taxon>Arthropoda</taxon>
        <taxon>Crustacea</taxon>
        <taxon>Multicrustacea</taxon>
        <taxon>Hexanauplia</taxon>
        <taxon>Copepoda</taxon>
        <taxon>Siphonostomatoida</taxon>
        <taxon>Caligidae</taxon>
        <taxon>Lepeophtheirus</taxon>
    </lineage>
</organism>
<protein>
    <submittedName>
        <fullName evidence="1">Putative LOC100573124 [Acyrthosiphon pisum]</fullName>
    </submittedName>
</protein>
<sequence length="65" mass="7304">MDRFRILIISDSEKMVVENAPVRSEGDQCFVSMFQQITGCSINQCTNVYTLILHILLGPILSKAD</sequence>